<reference evidence="11 12" key="1">
    <citation type="journal article" date="2019" name="Int. J. Syst. Evol. Microbiol.">
        <title>The Global Catalogue of Microorganisms (GCM) 10K type strain sequencing project: providing services to taxonomists for standard genome sequencing and annotation.</title>
        <authorList>
            <consortium name="The Broad Institute Genomics Platform"/>
            <consortium name="The Broad Institute Genome Sequencing Center for Infectious Disease"/>
            <person name="Wu L."/>
            <person name="Ma J."/>
        </authorList>
    </citation>
    <scope>NUCLEOTIDE SEQUENCE [LARGE SCALE GENOMIC DNA]</scope>
    <source>
        <strain evidence="11 12">JCM 15503</strain>
    </source>
</reference>
<dbReference type="Proteomes" id="UP001500279">
    <property type="component" value="Unassembled WGS sequence"/>
</dbReference>
<evidence type="ECO:0000256" key="6">
    <source>
        <dbReference type="ARBA" id="ARBA00022777"/>
    </source>
</evidence>
<evidence type="ECO:0000259" key="9">
    <source>
        <dbReference type="PROSITE" id="PS50109"/>
    </source>
</evidence>
<dbReference type="InterPro" id="IPR004358">
    <property type="entry name" value="Sig_transdc_His_kin-like_C"/>
</dbReference>
<dbReference type="Gene3D" id="6.10.340.10">
    <property type="match status" value="1"/>
</dbReference>
<organism evidence="11 12">
    <name type="scientific">Ideonella azotifigens</name>
    <dbReference type="NCBI Taxonomy" id="513160"/>
    <lineage>
        <taxon>Bacteria</taxon>
        <taxon>Pseudomonadati</taxon>
        <taxon>Pseudomonadota</taxon>
        <taxon>Betaproteobacteria</taxon>
        <taxon>Burkholderiales</taxon>
        <taxon>Sphaerotilaceae</taxon>
        <taxon>Ideonella</taxon>
    </lineage>
</organism>
<keyword evidence="6" id="KW-0418">Kinase</keyword>
<dbReference type="InterPro" id="IPR003660">
    <property type="entry name" value="HAMP_dom"/>
</dbReference>
<dbReference type="SMART" id="SM00387">
    <property type="entry name" value="HATPase_c"/>
    <property type="match status" value="1"/>
</dbReference>
<dbReference type="PANTHER" id="PTHR43711">
    <property type="entry name" value="TWO-COMPONENT HISTIDINE KINASE"/>
    <property type="match status" value="1"/>
</dbReference>
<dbReference type="InterPro" id="IPR036890">
    <property type="entry name" value="HATPase_C_sf"/>
</dbReference>
<keyword evidence="7" id="KW-0902">Two-component regulatory system</keyword>
<comment type="catalytic activity">
    <reaction evidence="1">
        <text>ATP + protein L-histidine = ADP + protein N-phospho-L-histidine.</text>
        <dbReference type="EC" id="2.7.13.3"/>
    </reaction>
</comment>
<dbReference type="EC" id="2.7.13.3" evidence="3"/>
<evidence type="ECO:0000256" key="3">
    <source>
        <dbReference type="ARBA" id="ARBA00012438"/>
    </source>
</evidence>
<dbReference type="Gene3D" id="1.10.287.130">
    <property type="match status" value="1"/>
</dbReference>
<dbReference type="SMART" id="SM00388">
    <property type="entry name" value="HisKA"/>
    <property type="match status" value="1"/>
</dbReference>
<dbReference type="Pfam" id="PF00672">
    <property type="entry name" value="HAMP"/>
    <property type="match status" value="1"/>
</dbReference>
<dbReference type="PROSITE" id="PS50109">
    <property type="entry name" value="HIS_KIN"/>
    <property type="match status" value="1"/>
</dbReference>
<dbReference type="PANTHER" id="PTHR43711:SF1">
    <property type="entry name" value="HISTIDINE KINASE 1"/>
    <property type="match status" value="1"/>
</dbReference>
<dbReference type="InterPro" id="IPR036097">
    <property type="entry name" value="HisK_dim/P_sf"/>
</dbReference>
<evidence type="ECO:0000259" key="10">
    <source>
        <dbReference type="PROSITE" id="PS50885"/>
    </source>
</evidence>
<keyword evidence="4" id="KW-0597">Phosphoprotein</keyword>
<evidence type="ECO:0000256" key="2">
    <source>
        <dbReference type="ARBA" id="ARBA00004370"/>
    </source>
</evidence>
<gene>
    <name evidence="11" type="ORF">GCM10009107_06550</name>
</gene>
<dbReference type="CDD" id="cd06225">
    <property type="entry name" value="HAMP"/>
    <property type="match status" value="1"/>
</dbReference>
<dbReference type="RefSeq" id="WP_231010413.1">
    <property type="nucleotide sequence ID" value="NZ_BAAAEW010000004.1"/>
</dbReference>
<name>A0ABN1JM93_9BURK</name>
<dbReference type="InterPro" id="IPR005467">
    <property type="entry name" value="His_kinase_dom"/>
</dbReference>
<dbReference type="InterPro" id="IPR050736">
    <property type="entry name" value="Sensor_HK_Regulatory"/>
</dbReference>
<sequence length="625" mass="68524">MPDLPPHLPTSNPIKPGLWRMRLWRKQALAFGGLVLLSFVLFGAAEVMFSYREAIKAVTLNQSLLAREVSGSIRGSLNSIQNHVRATASLPWEMPGWLDLQDRRDEFQRILRLEPAVRDLTHHDARGEPDLFVSRLELSSLPGPDTLSFADAARLRWPDGLPPAQGSIDYADGYEPHLLLVTPDPRLGAGTTLARVNLRSLARGLNEVLRSKGLEAYAVDRRGVVVLHADTTLMLAQHQALGAATARPDAPAATARSGLDKRPVIASSFELPELGWRIVIEQPRDVALAPVYDTVLRTLLITLLASLAAVLLALVLVRRSIAPINALHRGAQALGDGKLDARIEIRTGDELDDLALQFNTMASNLQHVYRNMSAMIAEKTRDLELANRHKSEFLTHMSHELRTPLNSVIGFSDVLREELFGALNDKQKEYANDIHASGEHLLALINDVLDLSKIEAGHMTLDLSEVEVASLLTATANMMRERCMRQGLQLQLQLPEDMDVWTVDARRLRQVVLNLLSNAVKFTPAGGQVTLRAGQNAAEGLWVEVSDTGVGIALEDQATVFEEFRQVGDDVLRKAEGTGLGLPLVRRLVHLHGGEVTLHSAPGQGSTFRFNLPLQPAAAPVPAII</sequence>
<feature type="transmembrane region" description="Helical" evidence="8">
    <location>
        <begin position="295"/>
        <end position="317"/>
    </location>
</feature>
<dbReference type="Pfam" id="PF00512">
    <property type="entry name" value="HisKA"/>
    <property type="match status" value="1"/>
</dbReference>
<dbReference type="InterPro" id="IPR003661">
    <property type="entry name" value="HisK_dim/P_dom"/>
</dbReference>
<accession>A0ABN1JM93</accession>
<feature type="domain" description="Histidine kinase" evidence="9">
    <location>
        <begin position="396"/>
        <end position="616"/>
    </location>
</feature>
<keyword evidence="8" id="KW-0812">Transmembrane</keyword>
<comment type="subcellular location">
    <subcellularLocation>
        <location evidence="2">Membrane</location>
    </subcellularLocation>
</comment>
<evidence type="ECO:0000256" key="7">
    <source>
        <dbReference type="ARBA" id="ARBA00023012"/>
    </source>
</evidence>
<proteinExistence type="predicted"/>
<evidence type="ECO:0000313" key="11">
    <source>
        <dbReference type="EMBL" id="GAA0742736.1"/>
    </source>
</evidence>
<feature type="transmembrane region" description="Helical" evidence="8">
    <location>
        <begin position="28"/>
        <end position="51"/>
    </location>
</feature>
<evidence type="ECO:0000256" key="4">
    <source>
        <dbReference type="ARBA" id="ARBA00022553"/>
    </source>
</evidence>
<evidence type="ECO:0000256" key="1">
    <source>
        <dbReference type="ARBA" id="ARBA00000085"/>
    </source>
</evidence>
<dbReference type="InterPro" id="IPR003594">
    <property type="entry name" value="HATPase_dom"/>
</dbReference>
<feature type="domain" description="HAMP" evidence="10">
    <location>
        <begin position="318"/>
        <end position="370"/>
    </location>
</feature>
<dbReference type="SUPFAM" id="SSF47384">
    <property type="entry name" value="Homodimeric domain of signal transducing histidine kinase"/>
    <property type="match status" value="1"/>
</dbReference>
<evidence type="ECO:0000313" key="12">
    <source>
        <dbReference type="Proteomes" id="UP001500279"/>
    </source>
</evidence>
<dbReference type="SUPFAM" id="SSF55874">
    <property type="entry name" value="ATPase domain of HSP90 chaperone/DNA topoisomerase II/histidine kinase"/>
    <property type="match status" value="1"/>
</dbReference>
<dbReference type="CDD" id="cd00082">
    <property type="entry name" value="HisKA"/>
    <property type="match status" value="1"/>
</dbReference>
<dbReference type="Gene3D" id="3.30.565.10">
    <property type="entry name" value="Histidine kinase-like ATPase, C-terminal domain"/>
    <property type="match status" value="1"/>
</dbReference>
<keyword evidence="8" id="KW-0472">Membrane</keyword>
<dbReference type="SUPFAM" id="SSF158472">
    <property type="entry name" value="HAMP domain-like"/>
    <property type="match status" value="1"/>
</dbReference>
<keyword evidence="5" id="KW-0808">Transferase</keyword>
<keyword evidence="12" id="KW-1185">Reference proteome</keyword>
<evidence type="ECO:0000256" key="8">
    <source>
        <dbReference type="SAM" id="Phobius"/>
    </source>
</evidence>
<dbReference type="PRINTS" id="PR00344">
    <property type="entry name" value="BCTRLSENSOR"/>
</dbReference>
<comment type="caution">
    <text evidence="11">The sequence shown here is derived from an EMBL/GenBank/DDBJ whole genome shotgun (WGS) entry which is preliminary data.</text>
</comment>
<protein>
    <recommendedName>
        <fullName evidence="3">histidine kinase</fullName>
        <ecNumber evidence="3">2.7.13.3</ecNumber>
    </recommendedName>
</protein>
<keyword evidence="8" id="KW-1133">Transmembrane helix</keyword>
<dbReference type="EMBL" id="BAAAEW010000004">
    <property type="protein sequence ID" value="GAA0742736.1"/>
    <property type="molecule type" value="Genomic_DNA"/>
</dbReference>
<dbReference type="PROSITE" id="PS50885">
    <property type="entry name" value="HAMP"/>
    <property type="match status" value="1"/>
</dbReference>
<dbReference type="SMART" id="SM00304">
    <property type="entry name" value="HAMP"/>
    <property type="match status" value="1"/>
</dbReference>
<dbReference type="CDD" id="cd16922">
    <property type="entry name" value="HATPase_EvgS-ArcB-TorS-like"/>
    <property type="match status" value="1"/>
</dbReference>
<dbReference type="Pfam" id="PF02518">
    <property type="entry name" value="HATPase_c"/>
    <property type="match status" value="1"/>
</dbReference>
<evidence type="ECO:0000256" key="5">
    <source>
        <dbReference type="ARBA" id="ARBA00022679"/>
    </source>
</evidence>